<keyword evidence="2" id="KW-1185">Reference proteome</keyword>
<dbReference type="Proteomes" id="UP001500454">
    <property type="component" value="Unassembled WGS sequence"/>
</dbReference>
<accession>A0ABP8IUL8</accession>
<dbReference type="EMBL" id="BAABHA010000001">
    <property type="protein sequence ID" value="GAA4374070.1"/>
    <property type="molecule type" value="Genomic_DNA"/>
</dbReference>
<evidence type="ECO:0000313" key="1">
    <source>
        <dbReference type="EMBL" id="GAA4374070.1"/>
    </source>
</evidence>
<gene>
    <name evidence="1" type="ORF">GCM10023186_05290</name>
</gene>
<proteinExistence type="predicted"/>
<sequence length="143" mass="16100">MDQLTNNDIDSLLQKAKTSGDKEDLATLWKAALNLPQWHFITKHTEKLEDRRPFIGVLDNQPWVFVFTDRQKAQEFGQSVKDGGFVDDKGSVMIISMDTHRAIDYVTALSSKGVFGVRINELNGWFSPIANLPAIINHVTAKD</sequence>
<evidence type="ECO:0008006" key="3">
    <source>
        <dbReference type="Google" id="ProtNLM"/>
    </source>
</evidence>
<reference evidence="2" key="1">
    <citation type="journal article" date="2019" name="Int. J. Syst. Evol. Microbiol.">
        <title>The Global Catalogue of Microorganisms (GCM) 10K type strain sequencing project: providing services to taxonomists for standard genome sequencing and annotation.</title>
        <authorList>
            <consortium name="The Broad Institute Genomics Platform"/>
            <consortium name="The Broad Institute Genome Sequencing Center for Infectious Disease"/>
            <person name="Wu L."/>
            <person name="Ma J."/>
        </authorList>
    </citation>
    <scope>NUCLEOTIDE SEQUENCE [LARGE SCALE GENOMIC DNA]</scope>
    <source>
        <strain evidence="2">JCM 17924</strain>
    </source>
</reference>
<dbReference type="RefSeq" id="WP_345221121.1">
    <property type="nucleotide sequence ID" value="NZ_BAABHA010000001.1"/>
</dbReference>
<evidence type="ECO:0000313" key="2">
    <source>
        <dbReference type="Proteomes" id="UP001500454"/>
    </source>
</evidence>
<comment type="caution">
    <text evidence="1">The sequence shown here is derived from an EMBL/GenBank/DDBJ whole genome shotgun (WGS) entry which is preliminary data.</text>
</comment>
<protein>
    <recommendedName>
        <fullName evidence="3">SseB family protein</fullName>
    </recommendedName>
</protein>
<name>A0ABP8IUL8_9BACT</name>
<organism evidence="1 2">
    <name type="scientific">Hymenobacter koreensis</name>
    <dbReference type="NCBI Taxonomy" id="1084523"/>
    <lineage>
        <taxon>Bacteria</taxon>
        <taxon>Pseudomonadati</taxon>
        <taxon>Bacteroidota</taxon>
        <taxon>Cytophagia</taxon>
        <taxon>Cytophagales</taxon>
        <taxon>Hymenobacteraceae</taxon>
        <taxon>Hymenobacter</taxon>
    </lineage>
</organism>